<reference evidence="1" key="2">
    <citation type="journal article" date="2015" name="Data Brief">
        <title>Shoot transcriptome of the giant reed, Arundo donax.</title>
        <authorList>
            <person name="Barrero R.A."/>
            <person name="Guerrero F.D."/>
            <person name="Moolhuijzen P."/>
            <person name="Goolsby J.A."/>
            <person name="Tidwell J."/>
            <person name="Bellgard S.E."/>
            <person name="Bellgard M.I."/>
        </authorList>
    </citation>
    <scope>NUCLEOTIDE SEQUENCE</scope>
    <source>
        <tissue evidence="1">Shoot tissue taken approximately 20 cm above the soil surface</tissue>
    </source>
</reference>
<reference evidence="1" key="1">
    <citation type="submission" date="2014-09" db="EMBL/GenBank/DDBJ databases">
        <authorList>
            <person name="Magalhaes I.L.F."/>
            <person name="Oliveira U."/>
            <person name="Santos F.R."/>
            <person name="Vidigal T.H.D.A."/>
            <person name="Brescovit A.D."/>
            <person name="Santos A.J."/>
        </authorList>
    </citation>
    <scope>NUCLEOTIDE SEQUENCE</scope>
    <source>
        <tissue evidence="1">Shoot tissue taken approximately 20 cm above the soil surface</tissue>
    </source>
</reference>
<organism evidence="1">
    <name type="scientific">Arundo donax</name>
    <name type="common">Giant reed</name>
    <name type="synonym">Donax arundinaceus</name>
    <dbReference type="NCBI Taxonomy" id="35708"/>
    <lineage>
        <taxon>Eukaryota</taxon>
        <taxon>Viridiplantae</taxon>
        <taxon>Streptophyta</taxon>
        <taxon>Embryophyta</taxon>
        <taxon>Tracheophyta</taxon>
        <taxon>Spermatophyta</taxon>
        <taxon>Magnoliopsida</taxon>
        <taxon>Liliopsida</taxon>
        <taxon>Poales</taxon>
        <taxon>Poaceae</taxon>
        <taxon>PACMAD clade</taxon>
        <taxon>Arundinoideae</taxon>
        <taxon>Arundineae</taxon>
        <taxon>Arundo</taxon>
    </lineage>
</organism>
<sequence length="37" mass="4320">MWHCMSRPMKLLMCSNVLALILLIYTTNISNNNKSHQ</sequence>
<dbReference type="AlphaFoldDB" id="A0A0A9A0I3"/>
<protein>
    <submittedName>
        <fullName evidence="1">Uncharacterized protein</fullName>
    </submittedName>
</protein>
<evidence type="ECO:0000313" key="1">
    <source>
        <dbReference type="EMBL" id="JAD43483.1"/>
    </source>
</evidence>
<name>A0A0A9A0I3_ARUDO</name>
<accession>A0A0A9A0I3</accession>
<dbReference type="EMBL" id="GBRH01254412">
    <property type="protein sequence ID" value="JAD43483.1"/>
    <property type="molecule type" value="Transcribed_RNA"/>
</dbReference>
<proteinExistence type="predicted"/>